<accession>A0A511WX90</accession>
<dbReference type="RefSeq" id="WP_146817977.1">
    <property type="nucleotide sequence ID" value="NZ_BJYD01000028.1"/>
</dbReference>
<proteinExistence type="predicted"/>
<dbReference type="Proteomes" id="UP000321886">
    <property type="component" value="Unassembled WGS sequence"/>
</dbReference>
<evidence type="ECO:0000313" key="3">
    <source>
        <dbReference type="Proteomes" id="UP000321886"/>
    </source>
</evidence>
<reference evidence="2 3" key="1">
    <citation type="submission" date="2019-07" db="EMBL/GenBank/DDBJ databases">
        <title>Whole genome shotgun sequence of Halobacillus faecis NBRC 103569.</title>
        <authorList>
            <person name="Hosoyama A."/>
            <person name="Uohara A."/>
            <person name="Ohji S."/>
            <person name="Ichikawa N."/>
        </authorList>
    </citation>
    <scope>NUCLEOTIDE SEQUENCE [LARGE SCALE GENOMIC DNA]</scope>
    <source>
        <strain evidence="2 3">NBRC 103569</strain>
    </source>
</reference>
<dbReference type="OrthoDB" id="1905191at2"/>
<protein>
    <submittedName>
        <fullName evidence="2">Uncharacterized protein</fullName>
    </submittedName>
</protein>
<sequence>MKGKTFMIALLIVLISWGGNLWFYQSKQLEEPVFLEHFYGGIGMFELYYLTNRDNPARVRSVEFSDGTTLHAESDYYAFQNENPAYGPDIQSRSSHYLLKSVVFDEQKMRELSVDHKGQATIHFNNGETTVADIGKVTSSQHREGNGIFRQQSSSSSSNGRSFRSYTVVEDLKIESMTSPFPEVDEDLKKKLYTPSIGTTGTPDGGGPRTHNKELNEEWSRVAGAPLEEVQFPIEMKRGDRIRLTMQEKPDAIRAYSYEIEMAGTTENGNPFTQPFYVTNDPQLTPEQMELLIERRGSQ</sequence>
<organism evidence="2 3">
    <name type="scientific">Halobacillus faecis</name>
    <dbReference type="NCBI Taxonomy" id="360184"/>
    <lineage>
        <taxon>Bacteria</taxon>
        <taxon>Bacillati</taxon>
        <taxon>Bacillota</taxon>
        <taxon>Bacilli</taxon>
        <taxon>Bacillales</taxon>
        <taxon>Bacillaceae</taxon>
        <taxon>Halobacillus</taxon>
    </lineage>
</organism>
<name>A0A511WX90_9BACI</name>
<dbReference type="AlphaFoldDB" id="A0A511WX90"/>
<dbReference type="EMBL" id="BJYD01000028">
    <property type="protein sequence ID" value="GEN54908.1"/>
    <property type="molecule type" value="Genomic_DNA"/>
</dbReference>
<gene>
    <name evidence="2" type="ORF">HFA01_31700</name>
</gene>
<evidence type="ECO:0000256" key="1">
    <source>
        <dbReference type="SAM" id="MobiDB-lite"/>
    </source>
</evidence>
<comment type="caution">
    <text evidence="2">The sequence shown here is derived from an EMBL/GenBank/DDBJ whole genome shotgun (WGS) entry which is preliminary data.</text>
</comment>
<evidence type="ECO:0000313" key="2">
    <source>
        <dbReference type="EMBL" id="GEN54908.1"/>
    </source>
</evidence>
<feature type="region of interest" description="Disordered" evidence="1">
    <location>
        <begin position="192"/>
        <end position="213"/>
    </location>
</feature>
<keyword evidence="3" id="KW-1185">Reference proteome</keyword>